<evidence type="ECO:0000313" key="4">
    <source>
        <dbReference type="EMBL" id="SDS07375.1"/>
    </source>
</evidence>
<dbReference type="AlphaFoldDB" id="A0A1H1P8R2"/>
<name>A0A1H1P8R2_MUCMA</name>
<reference evidence="4 5" key="1">
    <citation type="submission" date="2016-10" db="EMBL/GenBank/DDBJ databases">
        <authorList>
            <person name="de Groot N.N."/>
        </authorList>
    </citation>
    <scope>NUCLEOTIDE SEQUENCE [LARGE SCALE GENOMIC DNA]</scope>
    <source>
        <strain evidence="4 5">MP1X4</strain>
    </source>
</reference>
<dbReference type="Pfam" id="PF03190">
    <property type="entry name" value="Thioredox_DsbH"/>
    <property type="match status" value="1"/>
</dbReference>
<dbReference type="EMBL" id="LT629740">
    <property type="protein sequence ID" value="SDS07375.1"/>
    <property type="molecule type" value="Genomic_DNA"/>
</dbReference>
<keyword evidence="5" id="KW-1185">Reference proteome</keyword>
<organism evidence="4 5">
    <name type="scientific">Mucilaginibacter mallensis</name>
    <dbReference type="NCBI Taxonomy" id="652787"/>
    <lineage>
        <taxon>Bacteria</taxon>
        <taxon>Pseudomonadati</taxon>
        <taxon>Bacteroidota</taxon>
        <taxon>Sphingobacteriia</taxon>
        <taxon>Sphingobacteriales</taxon>
        <taxon>Sphingobacteriaceae</taxon>
        <taxon>Mucilaginibacter</taxon>
    </lineage>
</organism>
<dbReference type="STRING" id="652787.SAMN05216490_0489"/>
<dbReference type="OrthoDB" id="120730at2"/>
<feature type="chain" id="PRO_5009256280" evidence="2">
    <location>
        <begin position="19"/>
        <end position="188"/>
    </location>
</feature>
<evidence type="ECO:0000313" key="5">
    <source>
        <dbReference type="Proteomes" id="UP000199679"/>
    </source>
</evidence>
<evidence type="ECO:0000259" key="3">
    <source>
        <dbReference type="PROSITE" id="PS51352"/>
    </source>
</evidence>
<accession>A0A1H1P8R2</accession>
<evidence type="ECO:0000256" key="2">
    <source>
        <dbReference type="SAM" id="SignalP"/>
    </source>
</evidence>
<dbReference type="SUPFAM" id="SSF52833">
    <property type="entry name" value="Thioredoxin-like"/>
    <property type="match status" value="1"/>
</dbReference>
<dbReference type="Proteomes" id="UP000199679">
    <property type="component" value="Chromosome I"/>
</dbReference>
<dbReference type="InterPro" id="IPR013766">
    <property type="entry name" value="Thioredoxin_domain"/>
</dbReference>
<dbReference type="RefSeq" id="WP_157682023.1">
    <property type="nucleotide sequence ID" value="NZ_LT629740.1"/>
</dbReference>
<sequence length="188" mass="20492">MKISLALMFMLLSFGSFAQTTPAPATDVLKTAYTKAQNEHKTVLLMFHASWCGWCKKMTASIEDPTCSKFFDDNYIVVYLDVLERDDKKDLENAGGLDVMKSFNGDPKGGIPFWVFIDANGKALGNSYLPPANGTPATSKDNVGCPAADNEVAYFVSLLKSTSKLTDDQLATIKTRFLKNAPVSSNAN</sequence>
<dbReference type="PROSITE" id="PS51352">
    <property type="entry name" value="THIOREDOXIN_2"/>
    <property type="match status" value="1"/>
</dbReference>
<feature type="domain" description="Thioredoxin" evidence="3">
    <location>
        <begin position="17"/>
        <end position="153"/>
    </location>
</feature>
<evidence type="ECO:0000256" key="1">
    <source>
        <dbReference type="ARBA" id="ARBA00023284"/>
    </source>
</evidence>
<proteinExistence type="predicted"/>
<feature type="signal peptide" evidence="2">
    <location>
        <begin position="1"/>
        <end position="18"/>
    </location>
</feature>
<dbReference type="InterPro" id="IPR004879">
    <property type="entry name" value="Ssp411-like_TRX"/>
</dbReference>
<keyword evidence="2" id="KW-0732">Signal</keyword>
<protein>
    <submittedName>
        <fullName evidence="4">Thioredoxin-like</fullName>
    </submittedName>
</protein>
<dbReference type="InterPro" id="IPR017937">
    <property type="entry name" value="Thioredoxin_CS"/>
</dbReference>
<dbReference type="PROSITE" id="PS00194">
    <property type="entry name" value="THIOREDOXIN_1"/>
    <property type="match status" value="1"/>
</dbReference>
<keyword evidence="1" id="KW-0676">Redox-active center</keyword>
<dbReference type="Gene3D" id="3.40.30.10">
    <property type="entry name" value="Glutaredoxin"/>
    <property type="match status" value="1"/>
</dbReference>
<dbReference type="InterPro" id="IPR036249">
    <property type="entry name" value="Thioredoxin-like_sf"/>
</dbReference>
<gene>
    <name evidence="4" type="ORF">SAMN05216490_0489</name>
</gene>